<protein>
    <submittedName>
        <fullName evidence="12">Metaxin-1</fullName>
    </submittedName>
</protein>
<feature type="region of interest" description="Disordered" evidence="8">
    <location>
        <begin position="294"/>
        <end position="314"/>
    </location>
</feature>
<keyword evidence="3" id="KW-0813">Transport</keyword>
<evidence type="ECO:0000259" key="10">
    <source>
        <dbReference type="Pfam" id="PF17171"/>
    </source>
</evidence>
<dbReference type="InterPro" id="IPR050931">
    <property type="entry name" value="Mito_Protein_Transport_Metaxin"/>
</dbReference>
<proteinExistence type="inferred from homology"/>
<dbReference type="OMA" id="PIPFNFY"/>
<keyword evidence="5" id="KW-0653">Protein transport</keyword>
<sequence length="314" mass="35421">MELHVWEGDSSYGLPSMDLESLQIMMYVKFSGAPVKIIKSMSPAHAPSRNLPVLSCPSGNLNKFSAITAHLRRKNFSCDHELTRKQCSDVLAYQQLIEEKLFPAFVYLWWVEPRSYQEIIHKWYYSRMRFPYKLWVPSNRHNAYKAFIESIVDEPDDEVAVETELLKRGQECLTLLSVRLGDKGFFFGSSPSSLDAILAPYLALLLKVDLRVPALQNHLRQCPNLTAYVSRALATCFPNENPSSIGYGRDKPRGPPPAEDGVNKTSLIFFTLAAALANFGYVFASGLVRVDSGDVSDDGEEYGLAEEEEEEQHE</sequence>
<comment type="similarity">
    <text evidence="2">Belongs to the metaxin family.</text>
</comment>
<evidence type="ECO:0000256" key="1">
    <source>
        <dbReference type="ARBA" id="ARBA00004294"/>
    </source>
</evidence>
<evidence type="ECO:0000313" key="11">
    <source>
        <dbReference type="Proteomes" id="UP000694843"/>
    </source>
</evidence>
<name>A0A8B7PD31_HYAAZ</name>
<dbReference type="InterPro" id="IPR019564">
    <property type="entry name" value="Sam37/metaxin_N"/>
</dbReference>
<dbReference type="PANTHER" id="PTHR12289">
    <property type="entry name" value="METAXIN RELATED"/>
    <property type="match status" value="1"/>
</dbReference>
<dbReference type="SUPFAM" id="SSF47616">
    <property type="entry name" value="GST C-terminal domain-like"/>
    <property type="match status" value="1"/>
</dbReference>
<dbReference type="Pfam" id="PF10568">
    <property type="entry name" value="Tom37"/>
    <property type="match status" value="1"/>
</dbReference>
<keyword evidence="6" id="KW-0496">Mitochondrion</keyword>
<evidence type="ECO:0000256" key="5">
    <source>
        <dbReference type="ARBA" id="ARBA00022927"/>
    </source>
</evidence>
<dbReference type="AlphaFoldDB" id="A0A8B7PD31"/>
<evidence type="ECO:0000256" key="6">
    <source>
        <dbReference type="ARBA" id="ARBA00023128"/>
    </source>
</evidence>
<keyword evidence="11" id="KW-1185">Reference proteome</keyword>
<dbReference type="OrthoDB" id="5835136at2759"/>
<dbReference type="GO" id="GO:0015031">
    <property type="term" value="P:protein transport"/>
    <property type="evidence" value="ECO:0007669"/>
    <property type="project" value="UniProtKB-KW"/>
</dbReference>
<evidence type="ECO:0000256" key="8">
    <source>
        <dbReference type="SAM" id="MobiDB-lite"/>
    </source>
</evidence>
<gene>
    <name evidence="12" type="primary">LOC108679713</name>
</gene>
<dbReference type="InterPro" id="IPR036282">
    <property type="entry name" value="Glutathione-S-Trfase_C_sf"/>
</dbReference>
<evidence type="ECO:0000256" key="7">
    <source>
        <dbReference type="ARBA" id="ARBA00023136"/>
    </source>
</evidence>
<evidence type="ECO:0000256" key="4">
    <source>
        <dbReference type="ARBA" id="ARBA00022787"/>
    </source>
</evidence>
<evidence type="ECO:0000313" key="12">
    <source>
        <dbReference type="RefSeq" id="XP_018023910.1"/>
    </source>
</evidence>
<reference evidence="12" key="1">
    <citation type="submission" date="2025-08" db="UniProtKB">
        <authorList>
            <consortium name="RefSeq"/>
        </authorList>
    </citation>
    <scope>IDENTIFICATION</scope>
    <source>
        <tissue evidence="12">Whole organism</tissue>
    </source>
</reference>
<dbReference type="Gene3D" id="1.20.1050.10">
    <property type="match status" value="1"/>
</dbReference>
<dbReference type="GeneID" id="108679713"/>
<dbReference type="GO" id="GO:0001401">
    <property type="term" value="C:SAM complex"/>
    <property type="evidence" value="ECO:0007669"/>
    <property type="project" value="InterPro"/>
</dbReference>
<dbReference type="PANTHER" id="PTHR12289:SF41">
    <property type="entry name" value="FAILED AXON CONNECTIONS-RELATED"/>
    <property type="match status" value="1"/>
</dbReference>
<evidence type="ECO:0000259" key="9">
    <source>
        <dbReference type="Pfam" id="PF10568"/>
    </source>
</evidence>
<dbReference type="KEGG" id="hazt:108679713"/>
<dbReference type="Proteomes" id="UP000694843">
    <property type="component" value="Unplaced"/>
</dbReference>
<evidence type="ECO:0000256" key="2">
    <source>
        <dbReference type="ARBA" id="ARBA00009170"/>
    </source>
</evidence>
<dbReference type="GO" id="GO:0007005">
    <property type="term" value="P:mitochondrion organization"/>
    <property type="evidence" value="ECO:0007669"/>
    <property type="project" value="TreeGrafter"/>
</dbReference>
<organism evidence="11 12">
    <name type="scientific">Hyalella azteca</name>
    <name type="common">Amphipod</name>
    <dbReference type="NCBI Taxonomy" id="294128"/>
    <lineage>
        <taxon>Eukaryota</taxon>
        <taxon>Metazoa</taxon>
        <taxon>Ecdysozoa</taxon>
        <taxon>Arthropoda</taxon>
        <taxon>Crustacea</taxon>
        <taxon>Multicrustacea</taxon>
        <taxon>Malacostraca</taxon>
        <taxon>Eumalacostraca</taxon>
        <taxon>Peracarida</taxon>
        <taxon>Amphipoda</taxon>
        <taxon>Senticaudata</taxon>
        <taxon>Talitrida</taxon>
        <taxon>Talitroidea</taxon>
        <taxon>Hyalellidae</taxon>
        <taxon>Hyalella</taxon>
    </lineage>
</organism>
<feature type="domain" description="Mitochondrial outer membrane transport complex Sam37/metaxin N-terminal" evidence="9">
    <location>
        <begin position="21"/>
        <end position="140"/>
    </location>
</feature>
<feature type="domain" description="Metaxin glutathione S-transferase" evidence="10">
    <location>
        <begin position="170"/>
        <end position="231"/>
    </location>
</feature>
<dbReference type="InterPro" id="IPR033468">
    <property type="entry name" value="Metaxin_GST"/>
</dbReference>
<dbReference type="Pfam" id="PF17171">
    <property type="entry name" value="GST_C_6"/>
    <property type="match status" value="1"/>
</dbReference>
<accession>A0A8B7PD31</accession>
<dbReference type="RefSeq" id="XP_018023910.1">
    <property type="nucleotide sequence ID" value="XM_018168421.2"/>
</dbReference>
<comment type="subcellular location">
    <subcellularLocation>
        <location evidence="1">Mitochondrion outer membrane</location>
    </subcellularLocation>
</comment>
<keyword evidence="7" id="KW-0472">Membrane</keyword>
<evidence type="ECO:0000256" key="3">
    <source>
        <dbReference type="ARBA" id="ARBA00022448"/>
    </source>
</evidence>
<keyword evidence="4" id="KW-1000">Mitochondrion outer membrane</keyword>